<dbReference type="OrthoDB" id="9801697at2"/>
<dbReference type="InterPro" id="IPR018357">
    <property type="entry name" value="Hexapep_transf_CS"/>
</dbReference>
<organism evidence="4 5">
    <name type="scientific">Arcticibacter pallidicorallinus</name>
    <dbReference type="NCBI Taxonomy" id="1259464"/>
    <lineage>
        <taxon>Bacteria</taxon>
        <taxon>Pseudomonadati</taxon>
        <taxon>Bacteroidota</taxon>
        <taxon>Sphingobacteriia</taxon>
        <taxon>Sphingobacteriales</taxon>
        <taxon>Sphingobacteriaceae</taxon>
        <taxon>Arcticibacter</taxon>
    </lineage>
</organism>
<dbReference type="Gene3D" id="2.160.10.10">
    <property type="entry name" value="Hexapeptide repeat proteins"/>
    <property type="match status" value="1"/>
</dbReference>
<evidence type="ECO:0000313" key="5">
    <source>
        <dbReference type="Proteomes" id="UP000238034"/>
    </source>
</evidence>
<keyword evidence="1 4" id="KW-0808">Transferase</keyword>
<proteinExistence type="predicted"/>
<dbReference type="RefSeq" id="WP_106292268.1">
    <property type="nucleotide sequence ID" value="NZ_PVTH01000003.1"/>
</dbReference>
<dbReference type="InterPro" id="IPR001451">
    <property type="entry name" value="Hexapep"/>
</dbReference>
<keyword evidence="5" id="KW-1185">Reference proteome</keyword>
<dbReference type="PANTHER" id="PTHR23416:SF78">
    <property type="entry name" value="LIPOPOLYSACCHARIDE BIOSYNTHESIS O-ACETYL TRANSFERASE WBBJ-RELATED"/>
    <property type="match status" value="1"/>
</dbReference>
<dbReference type="GO" id="GO:0016746">
    <property type="term" value="F:acyltransferase activity"/>
    <property type="evidence" value="ECO:0007669"/>
    <property type="project" value="UniProtKB-KW"/>
</dbReference>
<dbReference type="Pfam" id="PF14602">
    <property type="entry name" value="Hexapep_2"/>
    <property type="match status" value="1"/>
</dbReference>
<keyword evidence="3" id="KW-0012">Acyltransferase</keyword>
<evidence type="ECO:0000256" key="3">
    <source>
        <dbReference type="ARBA" id="ARBA00023315"/>
    </source>
</evidence>
<dbReference type="EMBL" id="PVTH01000003">
    <property type="protein sequence ID" value="PRY53667.1"/>
    <property type="molecule type" value="Genomic_DNA"/>
</dbReference>
<keyword evidence="2" id="KW-0677">Repeat</keyword>
<dbReference type="SUPFAM" id="SSF51161">
    <property type="entry name" value="Trimeric LpxA-like enzymes"/>
    <property type="match status" value="1"/>
</dbReference>
<dbReference type="PROSITE" id="PS00101">
    <property type="entry name" value="HEXAPEP_TRANSFERASES"/>
    <property type="match status" value="1"/>
</dbReference>
<name>A0A2T0U6X9_9SPHI</name>
<gene>
    <name evidence="4" type="ORF">B0I27_103137</name>
</gene>
<dbReference type="Proteomes" id="UP000238034">
    <property type="component" value="Unassembled WGS sequence"/>
</dbReference>
<dbReference type="Pfam" id="PF00132">
    <property type="entry name" value="Hexapep"/>
    <property type="match status" value="1"/>
</dbReference>
<comment type="caution">
    <text evidence="4">The sequence shown here is derived from an EMBL/GenBank/DDBJ whole genome shotgun (WGS) entry which is preliminary data.</text>
</comment>
<dbReference type="CDD" id="cd04647">
    <property type="entry name" value="LbH_MAT_like"/>
    <property type="match status" value="1"/>
</dbReference>
<protein>
    <submittedName>
        <fullName evidence="4">Succinyltransferase-like protein</fullName>
    </submittedName>
</protein>
<sequence>MNRYIKILLFKFGRLLGRSGVKYIFKHLKVLQNCIMSGYVSSDFDKVHSSFSIKSPVSIIGAKYISVGQNFCCLPRLRIEVFRDVLTNPRPSVKIGKGVSVGSDFRIACVNEVVIGDDVLIGSRVTITDHLHGKANLGELHVPPNIRELFSRGSVIIRSNVHIGDGVFILPGIEIGEGSIVGANSVVTKSIPAFSICAGAPARSLRQV</sequence>
<dbReference type="AlphaFoldDB" id="A0A2T0U6X9"/>
<dbReference type="InterPro" id="IPR011004">
    <property type="entry name" value="Trimer_LpxA-like_sf"/>
</dbReference>
<reference evidence="4 5" key="1">
    <citation type="submission" date="2018-03" db="EMBL/GenBank/DDBJ databases">
        <title>Genomic Encyclopedia of Type Strains, Phase III (KMG-III): the genomes of soil and plant-associated and newly described type strains.</title>
        <authorList>
            <person name="Whitman W."/>
        </authorList>
    </citation>
    <scope>NUCLEOTIDE SEQUENCE [LARGE SCALE GENOMIC DNA]</scope>
    <source>
        <strain evidence="4 5">CGMCC 1.9313</strain>
    </source>
</reference>
<accession>A0A2T0U6X9</accession>
<evidence type="ECO:0000313" key="4">
    <source>
        <dbReference type="EMBL" id="PRY53667.1"/>
    </source>
</evidence>
<dbReference type="InterPro" id="IPR051159">
    <property type="entry name" value="Hexapeptide_acetyltransf"/>
</dbReference>
<evidence type="ECO:0000256" key="1">
    <source>
        <dbReference type="ARBA" id="ARBA00022679"/>
    </source>
</evidence>
<evidence type="ECO:0000256" key="2">
    <source>
        <dbReference type="ARBA" id="ARBA00022737"/>
    </source>
</evidence>
<dbReference type="PANTHER" id="PTHR23416">
    <property type="entry name" value="SIALIC ACID SYNTHASE-RELATED"/>
    <property type="match status" value="1"/>
</dbReference>